<proteinExistence type="predicted"/>
<evidence type="ECO:0000313" key="3">
    <source>
        <dbReference type="Proteomes" id="UP001142078"/>
    </source>
</evidence>
<comment type="caution">
    <text evidence="2">The sequence shown here is derived from an EMBL/GenBank/DDBJ whole genome shotgun (WGS) entry which is preliminary data.</text>
</comment>
<reference evidence="2" key="1">
    <citation type="submission" date="2022-07" db="EMBL/GenBank/DDBJ databases">
        <title>Enhanced cultured diversity of the mouse gut microbiota enables custom-made synthetic communities.</title>
        <authorList>
            <person name="Afrizal A."/>
        </authorList>
    </citation>
    <scope>NUCLEOTIDE SEQUENCE</scope>
    <source>
        <strain evidence="2">DSM 29482</strain>
    </source>
</reference>
<evidence type="ECO:0000256" key="1">
    <source>
        <dbReference type="SAM" id="Phobius"/>
    </source>
</evidence>
<accession>A0A9X2MHH0</accession>
<evidence type="ECO:0000313" key="2">
    <source>
        <dbReference type="EMBL" id="MCR2043227.1"/>
    </source>
</evidence>
<name>A0A9X2MHH0_9FIRM</name>
<sequence>MSGNILVLATTVAYTIMISTVVAMNKRLDEIENMLRKYFYKIDYHSLELLLKNSKGSHECPPNSSEDNI</sequence>
<keyword evidence="3" id="KW-1185">Reference proteome</keyword>
<dbReference type="EMBL" id="JANJZL010000002">
    <property type="protein sequence ID" value="MCR2043227.1"/>
    <property type="molecule type" value="Genomic_DNA"/>
</dbReference>
<dbReference type="RefSeq" id="WP_257490199.1">
    <property type="nucleotide sequence ID" value="NZ_JANJZL010000002.1"/>
</dbReference>
<protein>
    <submittedName>
        <fullName evidence="2">Uncharacterized protein</fullName>
    </submittedName>
</protein>
<keyword evidence="1" id="KW-1133">Transmembrane helix</keyword>
<gene>
    <name evidence="2" type="ORF">NSA23_03750</name>
</gene>
<keyword evidence="1" id="KW-0472">Membrane</keyword>
<organism evidence="2 3">
    <name type="scientific">Anaerosalibacter massiliensis</name>
    <dbReference type="NCBI Taxonomy" id="1347392"/>
    <lineage>
        <taxon>Bacteria</taxon>
        <taxon>Bacillati</taxon>
        <taxon>Bacillota</taxon>
        <taxon>Tissierellia</taxon>
        <taxon>Tissierellales</taxon>
        <taxon>Sporanaerobacteraceae</taxon>
        <taxon>Anaerosalibacter</taxon>
    </lineage>
</organism>
<dbReference type="AlphaFoldDB" id="A0A9X2MHH0"/>
<keyword evidence="1" id="KW-0812">Transmembrane</keyword>
<dbReference type="Proteomes" id="UP001142078">
    <property type="component" value="Unassembled WGS sequence"/>
</dbReference>
<feature type="transmembrane region" description="Helical" evidence="1">
    <location>
        <begin position="6"/>
        <end position="24"/>
    </location>
</feature>